<comment type="caution">
    <text evidence="1">The sequence shown here is derived from an EMBL/GenBank/DDBJ whole genome shotgun (WGS) entry which is preliminary data.</text>
</comment>
<protein>
    <recommendedName>
        <fullName evidence="3">Zinc finger PMZ-type domain-containing protein</fullName>
    </recommendedName>
</protein>
<name>A0A7J9KQG1_GOSSC</name>
<dbReference type="EMBL" id="JABFAF010000002">
    <property type="protein sequence ID" value="MBA0848576.1"/>
    <property type="molecule type" value="Genomic_DNA"/>
</dbReference>
<evidence type="ECO:0000313" key="1">
    <source>
        <dbReference type="EMBL" id="MBA0848576.1"/>
    </source>
</evidence>
<evidence type="ECO:0008006" key="3">
    <source>
        <dbReference type="Google" id="ProtNLM"/>
    </source>
</evidence>
<reference evidence="1 2" key="1">
    <citation type="journal article" date="2019" name="Genome Biol. Evol.">
        <title>Insights into the evolution of the New World diploid cottons (Gossypium, subgenus Houzingenia) based on genome sequencing.</title>
        <authorList>
            <person name="Grover C.E."/>
            <person name="Arick M.A. 2nd"/>
            <person name="Thrash A."/>
            <person name="Conover J.L."/>
            <person name="Sanders W.S."/>
            <person name="Peterson D.G."/>
            <person name="Frelichowski J.E."/>
            <person name="Scheffler J.A."/>
            <person name="Scheffler B.E."/>
            <person name="Wendel J.F."/>
        </authorList>
    </citation>
    <scope>NUCLEOTIDE SEQUENCE [LARGE SCALE GENOMIC DNA]</scope>
    <source>
        <strain evidence="1">1</strain>
        <tissue evidence="1">Leaf</tissue>
    </source>
</reference>
<organism evidence="1 2">
    <name type="scientific">Gossypium schwendimanii</name>
    <name type="common">Cotton</name>
    <dbReference type="NCBI Taxonomy" id="34291"/>
    <lineage>
        <taxon>Eukaryota</taxon>
        <taxon>Viridiplantae</taxon>
        <taxon>Streptophyta</taxon>
        <taxon>Embryophyta</taxon>
        <taxon>Tracheophyta</taxon>
        <taxon>Spermatophyta</taxon>
        <taxon>Magnoliopsida</taxon>
        <taxon>eudicotyledons</taxon>
        <taxon>Gunneridae</taxon>
        <taxon>Pentapetalae</taxon>
        <taxon>rosids</taxon>
        <taxon>malvids</taxon>
        <taxon>Malvales</taxon>
        <taxon>Malvaceae</taxon>
        <taxon>Malvoideae</taxon>
        <taxon>Gossypium</taxon>
    </lineage>
</organism>
<dbReference type="Proteomes" id="UP000593576">
    <property type="component" value="Unassembled WGS sequence"/>
</dbReference>
<accession>A0A7J9KQG1</accession>
<proteinExistence type="predicted"/>
<dbReference type="AlphaFoldDB" id="A0A7J9KQG1"/>
<keyword evidence="2" id="KW-1185">Reference proteome</keyword>
<evidence type="ECO:0000313" key="2">
    <source>
        <dbReference type="Proteomes" id="UP000593576"/>
    </source>
</evidence>
<dbReference type="OrthoDB" id="998385at2759"/>
<gene>
    <name evidence="1" type="ORF">Goshw_004092</name>
</gene>
<sequence>MDKSWQLIGIPCPHACCAIYHVNEEPDDYLYTYYHKETYLKAYEYAMQAINGLHEWKKSGIQPVLPPIERNMLEGTKKNKRMAKDEPQKLKPRQLSRRGLVMNCRYCGEPGHNIKSKMDRSSWTWLCAEGCKGFFSGEKKHCKQVNVTYRKKMKMNTRADPVTQNITAGDGW</sequence>